<feature type="transmembrane region" description="Helical" evidence="2">
    <location>
        <begin position="1050"/>
        <end position="1075"/>
    </location>
</feature>
<keyword evidence="2" id="KW-0812">Transmembrane</keyword>
<feature type="compositionally biased region" description="Pro residues" evidence="1">
    <location>
        <begin position="205"/>
        <end position="215"/>
    </location>
</feature>
<accession>A0A0L0DMX8</accession>
<evidence type="ECO:0000256" key="2">
    <source>
        <dbReference type="SAM" id="Phobius"/>
    </source>
</evidence>
<dbReference type="Proteomes" id="UP000054408">
    <property type="component" value="Unassembled WGS sequence"/>
</dbReference>
<proteinExistence type="predicted"/>
<evidence type="ECO:0000256" key="1">
    <source>
        <dbReference type="SAM" id="MobiDB-lite"/>
    </source>
</evidence>
<organism evidence="3 4">
    <name type="scientific">Thecamonas trahens ATCC 50062</name>
    <dbReference type="NCBI Taxonomy" id="461836"/>
    <lineage>
        <taxon>Eukaryota</taxon>
        <taxon>Apusozoa</taxon>
        <taxon>Apusomonadida</taxon>
        <taxon>Apusomonadidae</taxon>
        <taxon>Thecamonas</taxon>
    </lineage>
</organism>
<feature type="region of interest" description="Disordered" evidence="1">
    <location>
        <begin position="973"/>
        <end position="999"/>
    </location>
</feature>
<feature type="compositionally biased region" description="Low complexity" evidence="1">
    <location>
        <begin position="669"/>
        <end position="686"/>
    </location>
</feature>
<protein>
    <submittedName>
        <fullName evidence="3">Uncharacterized protein</fullName>
    </submittedName>
</protein>
<name>A0A0L0DMX8_THETB</name>
<keyword evidence="4" id="KW-1185">Reference proteome</keyword>
<dbReference type="GeneID" id="25561121"/>
<feature type="compositionally biased region" description="Low complexity" evidence="1">
    <location>
        <begin position="979"/>
        <end position="990"/>
    </location>
</feature>
<dbReference type="EMBL" id="GL349437">
    <property type="protein sequence ID" value="KNC53659.1"/>
    <property type="molecule type" value="Genomic_DNA"/>
</dbReference>
<reference evidence="3 4" key="1">
    <citation type="submission" date="2010-05" db="EMBL/GenBank/DDBJ databases">
        <title>The Genome Sequence of Thecamonas trahens ATCC 50062.</title>
        <authorList>
            <consortium name="The Broad Institute Genome Sequencing Platform"/>
            <person name="Russ C."/>
            <person name="Cuomo C."/>
            <person name="Shea T."/>
            <person name="Young S.K."/>
            <person name="Zeng Q."/>
            <person name="Koehrsen M."/>
            <person name="Haas B."/>
            <person name="Borodovsky M."/>
            <person name="Guigo R."/>
            <person name="Alvarado L."/>
            <person name="Berlin A."/>
            <person name="Bochicchio J."/>
            <person name="Borenstein D."/>
            <person name="Chapman S."/>
            <person name="Chen Z."/>
            <person name="Freedman E."/>
            <person name="Gellesch M."/>
            <person name="Goldberg J."/>
            <person name="Griggs A."/>
            <person name="Gujja S."/>
            <person name="Heilman E."/>
            <person name="Heiman D."/>
            <person name="Hepburn T."/>
            <person name="Howarth C."/>
            <person name="Jen D."/>
            <person name="Larson L."/>
            <person name="Mehta T."/>
            <person name="Park D."/>
            <person name="Pearson M."/>
            <person name="Roberts A."/>
            <person name="Saif S."/>
            <person name="Shenoy N."/>
            <person name="Sisk P."/>
            <person name="Stolte C."/>
            <person name="Sykes S."/>
            <person name="Thomson T."/>
            <person name="Walk T."/>
            <person name="White J."/>
            <person name="Yandava C."/>
            <person name="Burger G."/>
            <person name="Gray M.W."/>
            <person name="Holland P.W.H."/>
            <person name="King N."/>
            <person name="Lang F.B.F."/>
            <person name="Roger A.J."/>
            <person name="Ruiz-Trillo I."/>
            <person name="Lander E."/>
            <person name="Nusbaum C."/>
        </authorList>
    </citation>
    <scope>NUCLEOTIDE SEQUENCE [LARGE SCALE GENOMIC DNA]</scope>
    <source>
        <strain evidence="3 4">ATCC 50062</strain>
    </source>
</reference>
<sequence length="1668" mass="175710">MEEIVLSPRLELLSRGTSHPGCVISTRWRASVALPKNLEAVTLPDSHCIYITKDGTRFEVEGMRVAVRPDSLVMSKGFIDVVDIRRTLRLSRAPLQGIIFHFDALVAPGIRVVTQSSPYALFTNTASANRYIASLTPEELEVRRAAAQSEAAADAAQRSAAGTGKARLTTSTSSRALRGEPSTPSGHNDRLPQIGLAVDDGPEQVTPPPHSPGTSPPTSKEMGVRPSGNFGAGPSIASGDEMLASMAESKLSIVPTSLIDEGQHSLLVVLDADLRNSSFETADWHMWQGNLAAFANENALLVALSTALCTNTPFAPIRLKVFSKDFNSWVLVSSMAASSTRPGMPPNFAVLDRARILIVTAYVGPGLSGVQSPSPPAPPSPAPPPPPLNALALLEGLELSQGDASQLDVSQWESMPLTVVPNFSQHESGLTSALLNSLASGRMPREAPNQDPDALELAVVEVLPTLATLDASGKSLIGWSMKVKAMRISAALVGPLAITSVVDSVTLVFGSRRFDVSADSNAATMVRGGPLNIALVLSQDVVLEQAEHFAETLTPSHASSSGKPMLFPPPVAACIPFYVEVAVVVANRSSLGEHFTQRCVRSEPRIFTLYGRLWGQLHMPSPGDKRSRFSDDSDGSDGSNDGSRRSRKSSKSSKYFRAPLHNTSHDDSAAASSMAGGSFGGSNSSPGSSWASGTGYRFSFDYGLGGAATALPLRHVHLGQLVWLATAATPPNVESQTMLDALAPQHWTLPALVDAVVTLIRSGGAPAAYALLARSGSASAAITARGLVTGKTLLEAACSRGVEPKVLAALIALASAEAHTALGPPVARFLGLALELCARSGNTPSLRVVVNTAVSLGVDMVDVDPEAALDAAHSTFVYCYLWLAVHARDGIGASDSATLEFLVKWRNESELAAYDHQPICNTLSSYSSTCSDGIELIDLGVDTVVCGSLASRSTLALPAQSLPHSGVLRLGVRHRSRSRSVSTSRSRSNSFIQHRPRQASQCEPWIPESTPMAHFVQASSEDDGEDGLFTCKEESLEDVRECSRLPRRMLILLILGAVLALGLLTAAAFITGIMVGGSLQQAATAPLRSSLAAASLASNITTSPHPNGTHATVATRSHGDSGFDPFAASDHVPVNAARKAYAIDRIRARGRIVCGFTFDPTQSVANGTMYDHPYAASPGPLMVSNPAELLAAEVPFSGVTHVGGLRVCRGLAALILGDAKAIEVVDAAHPEPDVVFGSLDLLPYAPSMVHASPPMFLDAIGLLIRCTNAGTCRESVLKSVSHWDDRVCVTAEHEHLVETYLPFVKTNDVVVVDSVVAGVLLLEDKSEVCRSIIGPVSTMTGTLSAAVEGSLYRFGHSALFPDDSTPVVMSEHFKFGWPLLSLQVVPYAAYSVFPADTRWSQLLDSVVSVLHRAGARGIELSSSTCNLCGSGVCVCDPSSPAENAVPMWEEISNTQGLDLYTDYGFSELDTRATAILVEAIGTRVGVWTAVFGNSTWDMLANQTNSLNNDWSAGGGIGVPSSHARPPSAAVVADPRYLLGPAVGKPLIDTVPPPPPPPAPVEAEVEVTQVIAAFRTEVATVAERVDREAETRLETRNTSAGISLAVVLTVLVAVVGLGAAAGYSAMWQPHRASRGDDALQPAPLAEWTTTVINLGHSPSEAVSASSTHS</sequence>
<evidence type="ECO:0000313" key="4">
    <source>
        <dbReference type="Proteomes" id="UP000054408"/>
    </source>
</evidence>
<feature type="region of interest" description="Disordered" evidence="1">
    <location>
        <begin position="369"/>
        <end position="388"/>
    </location>
</feature>
<dbReference type="RefSeq" id="XP_013761974.1">
    <property type="nucleotide sequence ID" value="XM_013906520.1"/>
</dbReference>
<keyword evidence="2" id="KW-0472">Membrane</keyword>
<evidence type="ECO:0000313" key="3">
    <source>
        <dbReference type="EMBL" id="KNC53659.1"/>
    </source>
</evidence>
<feature type="region of interest" description="Disordered" evidence="1">
    <location>
        <begin position="621"/>
        <end position="686"/>
    </location>
</feature>
<feature type="transmembrane region" description="Helical" evidence="2">
    <location>
        <begin position="1601"/>
        <end position="1624"/>
    </location>
</feature>
<keyword evidence="2" id="KW-1133">Transmembrane helix</keyword>
<gene>
    <name evidence="3" type="ORF">AMSG_01368</name>
</gene>
<feature type="compositionally biased region" description="Pro residues" evidence="1">
    <location>
        <begin position="373"/>
        <end position="388"/>
    </location>
</feature>
<feature type="region of interest" description="Disordered" evidence="1">
    <location>
        <begin position="153"/>
        <end position="236"/>
    </location>
</feature>